<dbReference type="InterPro" id="IPR029016">
    <property type="entry name" value="GAF-like_dom_sf"/>
</dbReference>
<evidence type="ECO:0000256" key="1">
    <source>
        <dbReference type="SAM" id="MobiDB-lite"/>
    </source>
</evidence>
<sequence length="443" mass="46233">MVWVMASPSDVTHDTPASRIGGRVARGCKRTGVDMGADARAARPTRDQALAGRPDAAARPEISASWRRVRAGGLAPGAEPAVAPLSEAEIATRRTSSALAPLMPSITASLEPVVDDGLLLVLTDVDGRVLWQRGRAGVRRLADTLGFVPGSAWTEVNVGTNAIGTCLVVGEPVHIRGPEHYVESHTRWSCAAAPVLDPWTGETLGAIDISGPAQSVQRSVLALVGVTARLAAAEVRADHARALERLRAHAAPVVARVGGRALAIDPAGHVAAATGFSAPERLVLPADLSTSCTWLPTLGAVSVEPLPGGWLVRLGGETAQATELVLDLCGQPVLRVRTTSHTWEYRPSPRHAEILLALVRAPEGRTAAELAADLFADPTRLVTVRAEVSRLRRTLGSVLEARPYRIAPGVRATVLLPVDGPAIVGSSAPVVWSTGASAVRGPS</sequence>
<dbReference type="Proteomes" id="UP000291838">
    <property type="component" value="Unassembled WGS sequence"/>
</dbReference>
<protein>
    <submittedName>
        <fullName evidence="3">GAF domain-containing protein</fullName>
    </submittedName>
</protein>
<gene>
    <name evidence="3" type="ORF">EUA06_11105</name>
</gene>
<feature type="region of interest" description="Disordered" evidence="1">
    <location>
        <begin position="37"/>
        <end position="57"/>
    </location>
</feature>
<proteinExistence type="predicted"/>
<comment type="caution">
    <text evidence="3">The sequence shown here is derived from an EMBL/GenBank/DDBJ whole genome shotgun (WGS) entry which is preliminary data.</text>
</comment>
<dbReference type="AlphaFoldDB" id="A0A4Q2RQ87"/>
<name>A0A4Q2RQ87_9ACTN</name>
<dbReference type="Gene3D" id="3.30.450.40">
    <property type="match status" value="1"/>
</dbReference>
<feature type="domain" description="GAF" evidence="2">
    <location>
        <begin position="122"/>
        <end position="234"/>
    </location>
</feature>
<evidence type="ECO:0000313" key="3">
    <source>
        <dbReference type="EMBL" id="RYB90818.1"/>
    </source>
</evidence>
<keyword evidence="4" id="KW-1185">Reference proteome</keyword>
<dbReference type="EMBL" id="SDWS01000004">
    <property type="protein sequence ID" value="RYB90818.1"/>
    <property type="molecule type" value="Genomic_DNA"/>
</dbReference>
<reference evidence="3 4" key="1">
    <citation type="submission" date="2019-01" db="EMBL/GenBank/DDBJ databases">
        <title>Novel species of Nocardioides.</title>
        <authorList>
            <person name="Liu Q."/>
            <person name="Xin Y.-H."/>
        </authorList>
    </citation>
    <scope>NUCLEOTIDE SEQUENCE [LARGE SCALE GENOMIC DNA]</scope>
    <source>
        <strain evidence="3 4">HLT3-15</strain>
    </source>
</reference>
<organism evidence="3 4">
    <name type="scientific">Nocardioides glacieisoli</name>
    <dbReference type="NCBI Taxonomy" id="1168730"/>
    <lineage>
        <taxon>Bacteria</taxon>
        <taxon>Bacillati</taxon>
        <taxon>Actinomycetota</taxon>
        <taxon>Actinomycetes</taxon>
        <taxon>Propionibacteriales</taxon>
        <taxon>Nocardioidaceae</taxon>
        <taxon>Nocardioides</taxon>
    </lineage>
</organism>
<evidence type="ECO:0000313" key="4">
    <source>
        <dbReference type="Proteomes" id="UP000291838"/>
    </source>
</evidence>
<dbReference type="OrthoDB" id="3928741at2"/>
<accession>A0A4Q2RQ87</accession>
<evidence type="ECO:0000259" key="2">
    <source>
        <dbReference type="Pfam" id="PF01590"/>
    </source>
</evidence>
<dbReference type="InterPro" id="IPR003018">
    <property type="entry name" value="GAF"/>
</dbReference>
<dbReference type="Pfam" id="PF01590">
    <property type="entry name" value="GAF"/>
    <property type="match status" value="1"/>
</dbReference>